<keyword evidence="14" id="KW-1185">Reference proteome</keyword>
<keyword evidence="10" id="KW-0963">Cytoplasm</keyword>
<feature type="binding site" evidence="10">
    <location>
        <position position="402"/>
    </location>
    <ligand>
        <name>Mg(2+)</name>
        <dbReference type="ChEBI" id="CHEBI:18420"/>
        <label>1</label>
    </ligand>
</feature>
<dbReference type="CDD" id="cd00775">
    <property type="entry name" value="LysRS_core"/>
    <property type="match status" value="1"/>
</dbReference>
<evidence type="ECO:0000256" key="3">
    <source>
        <dbReference type="ARBA" id="ARBA00022598"/>
    </source>
</evidence>
<dbReference type="InterPro" id="IPR044136">
    <property type="entry name" value="Lys-tRNA-ligase_II_N"/>
</dbReference>
<dbReference type="PROSITE" id="PS50862">
    <property type="entry name" value="AA_TRNA_LIGASE_II"/>
    <property type="match status" value="1"/>
</dbReference>
<sequence>MNKETEQFLIRIKKAEELNKNNINPFLNKFIEKNQIGDILKEYQNCCSSELELNKVFVSVSGRVILKRIQGKAGFLILQDFEDTIQIYANNKLVSEKAFWIFKNVDLGDIIGISGYLFKTKTNELTIKSNDVFHLSKSLRPLPDKHKGLKDKETIRKKRFLDLIINDKTRKIFLKRIKIIQMIRNFFHNRGFLEVETPILHSILGGAAAKPFITHHNALESDFYLRIATEIPLKKLIVGGIKAIFEIGRVFRNEGIDAHHNPEFTTIEAYLAYSDMQKMIHLTKDLLREVCQNVLDSLTFEYQQYQISFNKFYQYDMVDIIKQKTGVNFYEIFSLEDCLRIAREHHIVTESFYTKGHIIIAFFEKFVEETLIQPTFIYNYPLEVSPLAQVCPRNPEFVERFELFIAGKEFVNAFSELNDPIEQKKRFENQLLQKKLGNEEAEELDSDFIEALEYGMPPTGGMGLGIDRLVMLLTNTANIRDVILFPHFKQNKTIL</sequence>
<dbReference type="InterPro" id="IPR006195">
    <property type="entry name" value="aa-tRNA-synth_II"/>
</dbReference>
<organism evidence="13 14">
    <name type="scientific">Candidatus Phytoplasma pini</name>
    <dbReference type="NCBI Taxonomy" id="267362"/>
    <lineage>
        <taxon>Bacteria</taxon>
        <taxon>Bacillati</taxon>
        <taxon>Mycoplasmatota</taxon>
        <taxon>Mollicutes</taxon>
        <taxon>Acholeplasmatales</taxon>
        <taxon>Acholeplasmataceae</taxon>
        <taxon>Candidatus Phytoplasma</taxon>
    </lineage>
</organism>
<feature type="binding site" evidence="10">
    <location>
        <position position="409"/>
    </location>
    <ligand>
        <name>Mg(2+)</name>
        <dbReference type="ChEBI" id="CHEBI:18420"/>
        <label>2</label>
    </ligand>
</feature>
<dbReference type="Gene3D" id="3.30.930.10">
    <property type="entry name" value="Bira Bifunctional Protein, Domain 2"/>
    <property type="match status" value="1"/>
</dbReference>
<comment type="subunit">
    <text evidence="2 10">Homodimer.</text>
</comment>
<keyword evidence="4 10" id="KW-0479">Metal-binding</keyword>
<dbReference type="InterPro" id="IPR045864">
    <property type="entry name" value="aa-tRNA-synth_II/BPL/LPL"/>
</dbReference>
<dbReference type="OrthoDB" id="9801152at2"/>
<keyword evidence="10 11" id="KW-0460">Magnesium</keyword>
<evidence type="ECO:0000256" key="8">
    <source>
        <dbReference type="ARBA" id="ARBA00023146"/>
    </source>
</evidence>
<dbReference type="RefSeq" id="WP_144658171.1">
    <property type="nucleotide sequence ID" value="NZ_VIAE01000001.1"/>
</dbReference>
<dbReference type="PANTHER" id="PTHR42918:SF15">
    <property type="entry name" value="LYSINE--TRNA LIGASE, CHLOROPLASTIC_MITOCHONDRIAL"/>
    <property type="match status" value="1"/>
</dbReference>
<dbReference type="Gene3D" id="2.40.50.140">
    <property type="entry name" value="Nucleic acid-binding proteins"/>
    <property type="match status" value="1"/>
</dbReference>
<keyword evidence="8 10" id="KW-0030">Aminoacyl-tRNA synthetase</keyword>
<dbReference type="GO" id="GO:0005829">
    <property type="term" value="C:cytosol"/>
    <property type="evidence" value="ECO:0007669"/>
    <property type="project" value="TreeGrafter"/>
</dbReference>
<accession>A0A559KJU5</accession>
<dbReference type="InterPro" id="IPR018149">
    <property type="entry name" value="Lys-tRNA-synth_II_C"/>
</dbReference>
<comment type="catalytic activity">
    <reaction evidence="9 10 11">
        <text>tRNA(Lys) + L-lysine + ATP = L-lysyl-tRNA(Lys) + AMP + diphosphate</text>
        <dbReference type="Rhea" id="RHEA:20792"/>
        <dbReference type="Rhea" id="RHEA-COMP:9696"/>
        <dbReference type="Rhea" id="RHEA-COMP:9697"/>
        <dbReference type="ChEBI" id="CHEBI:30616"/>
        <dbReference type="ChEBI" id="CHEBI:32551"/>
        <dbReference type="ChEBI" id="CHEBI:33019"/>
        <dbReference type="ChEBI" id="CHEBI:78442"/>
        <dbReference type="ChEBI" id="CHEBI:78529"/>
        <dbReference type="ChEBI" id="CHEBI:456215"/>
        <dbReference type="EC" id="6.1.1.6"/>
    </reaction>
</comment>
<dbReference type="GO" id="GO:0006430">
    <property type="term" value="P:lysyl-tRNA aminoacylation"/>
    <property type="evidence" value="ECO:0007669"/>
    <property type="project" value="UniProtKB-UniRule"/>
</dbReference>
<evidence type="ECO:0000256" key="10">
    <source>
        <dbReference type="HAMAP-Rule" id="MF_00252"/>
    </source>
</evidence>
<feature type="binding site" evidence="10">
    <location>
        <position position="409"/>
    </location>
    <ligand>
        <name>Mg(2+)</name>
        <dbReference type="ChEBI" id="CHEBI:18420"/>
        <label>1</label>
    </ligand>
</feature>
<dbReference type="NCBIfam" id="TIGR00499">
    <property type="entry name" value="lysS_bact"/>
    <property type="match status" value="1"/>
</dbReference>
<dbReference type="InterPro" id="IPR004365">
    <property type="entry name" value="NA-bd_OB_tRNA"/>
</dbReference>
<evidence type="ECO:0000256" key="2">
    <source>
        <dbReference type="ARBA" id="ARBA00011738"/>
    </source>
</evidence>
<reference evidence="13 14" key="1">
    <citation type="submission" date="2019-06" db="EMBL/GenBank/DDBJ databases">
        <title>Draft Genome Sequence of Candidatus Phytoplasma pini-Related Strain MDPP: A Resource for Comparative Genomics of Gymnosperm-infecting Phytoplasmas.</title>
        <authorList>
            <person name="Cai W."/>
            <person name="Costanzo S."/>
            <person name="Shao J."/>
            <person name="Zhao Y."/>
            <person name="Davis R."/>
        </authorList>
    </citation>
    <scope>NUCLEOTIDE SEQUENCE [LARGE SCALE GENOMIC DNA]</scope>
    <source>
        <strain evidence="13 14">MDPP</strain>
    </source>
</reference>
<evidence type="ECO:0000256" key="5">
    <source>
        <dbReference type="ARBA" id="ARBA00022741"/>
    </source>
</evidence>
<dbReference type="Proteomes" id="UP000320078">
    <property type="component" value="Unassembled WGS sequence"/>
</dbReference>
<dbReference type="PANTHER" id="PTHR42918">
    <property type="entry name" value="LYSYL-TRNA SYNTHETASE"/>
    <property type="match status" value="1"/>
</dbReference>
<name>A0A559KJU5_9MOLU</name>
<comment type="cofactor">
    <cofactor evidence="10 11">
        <name>Mg(2+)</name>
        <dbReference type="ChEBI" id="CHEBI:18420"/>
    </cofactor>
    <text evidence="10 11">Binds 3 Mg(2+) ions per subunit.</text>
</comment>
<dbReference type="FunFam" id="2.40.50.140:FF:000024">
    <property type="entry name" value="Lysine--tRNA ligase"/>
    <property type="match status" value="1"/>
</dbReference>
<keyword evidence="6 10" id="KW-0067">ATP-binding</keyword>
<dbReference type="EMBL" id="VIAE01000001">
    <property type="protein sequence ID" value="TVY12400.1"/>
    <property type="molecule type" value="Genomic_DNA"/>
</dbReference>
<dbReference type="GO" id="GO:0000287">
    <property type="term" value="F:magnesium ion binding"/>
    <property type="evidence" value="ECO:0007669"/>
    <property type="project" value="UniProtKB-UniRule"/>
</dbReference>
<evidence type="ECO:0000256" key="11">
    <source>
        <dbReference type="RuleBase" id="RU000336"/>
    </source>
</evidence>
<comment type="caution">
    <text evidence="13">The sequence shown here is derived from an EMBL/GenBank/DDBJ whole genome shotgun (WGS) entry which is preliminary data.</text>
</comment>
<protein>
    <recommendedName>
        <fullName evidence="10">Lysine--tRNA ligase</fullName>
        <ecNumber evidence="10">6.1.1.6</ecNumber>
    </recommendedName>
    <alternativeName>
        <fullName evidence="10">Lysyl-tRNA synthetase</fullName>
        <shortName evidence="10">LysRS</shortName>
    </alternativeName>
</protein>
<dbReference type="SUPFAM" id="SSF55681">
    <property type="entry name" value="Class II aaRS and biotin synthetases"/>
    <property type="match status" value="1"/>
</dbReference>
<dbReference type="CDD" id="cd04322">
    <property type="entry name" value="LysRS_N"/>
    <property type="match status" value="1"/>
</dbReference>
<comment type="similarity">
    <text evidence="1 10">Belongs to the class-II aminoacyl-tRNA synthetase family.</text>
</comment>
<dbReference type="HAMAP" id="MF_00252">
    <property type="entry name" value="Lys_tRNA_synth_class2"/>
    <property type="match status" value="1"/>
</dbReference>
<keyword evidence="7 10" id="KW-0648">Protein biosynthesis</keyword>
<comment type="subcellular location">
    <subcellularLocation>
        <location evidence="10">Cytoplasm</location>
    </subcellularLocation>
</comment>
<keyword evidence="5 10" id="KW-0547">Nucleotide-binding</keyword>
<dbReference type="Pfam" id="PF00152">
    <property type="entry name" value="tRNA-synt_2"/>
    <property type="match status" value="1"/>
</dbReference>
<dbReference type="InterPro" id="IPR012340">
    <property type="entry name" value="NA-bd_OB-fold"/>
</dbReference>
<dbReference type="InterPro" id="IPR002313">
    <property type="entry name" value="Lys-tRNA-ligase_II"/>
</dbReference>
<proteinExistence type="inferred from homology"/>
<evidence type="ECO:0000259" key="12">
    <source>
        <dbReference type="PROSITE" id="PS50862"/>
    </source>
</evidence>
<dbReference type="InterPro" id="IPR004364">
    <property type="entry name" value="Aa-tRNA-synt_II"/>
</dbReference>
<dbReference type="PRINTS" id="PR00982">
    <property type="entry name" value="TRNASYNTHLYS"/>
</dbReference>
<dbReference type="SUPFAM" id="SSF50249">
    <property type="entry name" value="Nucleic acid-binding proteins"/>
    <property type="match status" value="1"/>
</dbReference>
<evidence type="ECO:0000256" key="9">
    <source>
        <dbReference type="ARBA" id="ARBA00048573"/>
    </source>
</evidence>
<dbReference type="GO" id="GO:0000049">
    <property type="term" value="F:tRNA binding"/>
    <property type="evidence" value="ECO:0007669"/>
    <property type="project" value="TreeGrafter"/>
</dbReference>
<dbReference type="EC" id="6.1.1.6" evidence="10"/>
<dbReference type="GO" id="GO:0005524">
    <property type="term" value="F:ATP binding"/>
    <property type="evidence" value="ECO:0007669"/>
    <property type="project" value="UniProtKB-UniRule"/>
</dbReference>
<dbReference type="NCBIfam" id="NF001756">
    <property type="entry name" value="PRK00484.1"/>
    <property type="match status" value="1"/>
</dbReference>
<dbReference type="Pfam" id="PF01336">
    <property type="entry name" value="tRNA_anti-codon"/>
    <property type="match status" value="1"/>
</dbReference>
<evidence type="ECO:0000313" key="14">
    <source>
        <dbReference type="Proteomes" id="UP000320078"/>
    </source>
</evidence>
<evidence type="ECO:0000256" key="4">
    <source>
        <dbReference type="ARBA" id="ARBA00022723"/>
    </source>
</evidence>
<dbReference type="AlphaFoldDB" id="A0A559KJU5"/>
<gene>
    <name evidence="13" type="primary">lysU</name>
    <name evidence="10" type="synonym">lysS</name>
    <name evidence="13" type="ORF">MDPP_0013</name>
</gene>
<evidence type="ECO:0000256" key="6">
    <source>
        <dbReference type="ARBA" id="ARBA00022840"/>
    </source>
</evidence>
<evidence type="ECO:0000256" key="1">
    <source>
        <dbReference type="ARBA" id="ARBA00008226"/>
    </source>
</evidence>
<feature type="domain" description="Aminoacyl-transfer RNA synthetases class-II family profile" evidence="12">
    <location>
        <begin position="178"/>
        <end position="486"/>
    </location>
</feature>
<evidence type="ECO:0000256" key="7">
    <source>
        <dbReference type="ARBA" id="ARBA00022917"/>
    </source>
</evidence>
<dbReference type="GO" id="GO:0004824">
    <property type="term" value="F:lysine-tRNA ligase activity"/>
    <property type="evidence" value="ECO:0007669"/>
    <property type="project" value="UniProtKB-UniRule"/>
</dbReference>
<keyword evidence="3 10" id="KW-0436">Ligase</keyword>
<evidence type="ECO:0000313" key="13">
    <source>
        <dbReference type="EMBL" id="TVY12400.1"/>
    </source>
</evidence>